<sequence length="76" mass="8721">MKVFSGTSASLHRCQNRVYEVEQSGFTFGVSYFGHASVAFEEKWRVGKMVLRTCYVKFSVLQQDTIYAKVFHVCLS</sequence>
<keyword evidence="2" id="KW-1185">Reference proteome</keyword>
<organism evidence="1 2">
    <name type="scientific">Triticum urartu</name>
    <name type="common">Red wild einkorn</name>
    <name type="synonym">Crithodium urartu</name>
    <dbReference type="NCBI Taxonomy" id="4572"/>
    <lineage>
        <taxon>Eukaryota</taxon>
        <taxon>Viridiplantae</taxon>
        <taxon>Streptophyta</taxon>
        <taxon>Embryophyta</taxon>
        <taxon>Tracheophyta</taxon>
        <taxon>Spermatophyta</taxon>
        <taxon>Magnoliopsida</taxon>
        <taxon>Liliopsida</taxon>
        <taxon>Poales</taxon>
        <taxon>Poaceae</taxon>
        <taxon>BOP clade</taxon>
        <taxon>Pooideae</taxon>
        <taxon>Triticodae</taxon>
        <taxon>Triticeae</taxon>
        <taxon>Triticinae</taxon>
        <taxon>Triticum</taxon>
    </lineage>
</organism>
<dbReference type="Proteomes" id="UP000015106">
    <property type="component" value="Chromosome 6"/>
</dbReference>
<proteinExistence type="predicted"/>
<dbReference type="EnsemblPlants" id="TuG1812G0600001037.01.T01">
    <property type="protein sequence ID" value="TuG1812G0600001037.01.T01"/>
    <property type="gene ID" value="TuG1812G0600001037.01"/>
</dbReference>
<reference evidence="1" key="2">
    <citation type="submission" date="2018-03" db="EMBL/GenBank/DDBJ databases">
        <title>The Triticum urartu genome reveals the dynamic nature of wheat genome evolution.</title>
        <authorList>
            <person name="Ling H."/>
            <person name="Ma B."/>
            <person name="Shi X."/>
            <person name="Liu H."/>
            <person name="Dong L."/>
            <person name="Sun H."/>
            <person name="Cao Y."/>
            <person name="Gao Q."/>
            <person name="Zheng S."/>
            <person name="Li Y."/>
            <person name="Yu Y."/>
            <person name="Du H."/>
            <person name="Qi M."/>
            <person name="Li Y."/>
            <person name="Yu H."/>
            <person name="Cui Y."/>
            <person name="Wang N."/>
            <person name="Chen C."/>
            <person name="Wu H."/>
            <person name="Zhao Y."/>
            <person name="Zhang J."/>
            <person name="Li Y."/>
            <person name="Zhou W."/>
            <person name="Zhang B."/>
            <person name="Hu W."/>
            <person name="Eijk M."/>
            <person name="Tang J."/>
            <person name="Witsenboer H."/>
            <person name="Zhao S."/>
            <person name="Li Z."/>
            <person name="Zhang A."/>
            <person name="Wang D."/>
            <person name="Liang C."/>
        </authorList>
    </citation>
    <scope>NUCLEOTIDE SEQUENCE [LARGE SCALE GENOMIC DNA]</scope>
    <source>
        <strain evidence="1">cv. G1812</strain>
    </source>
</reference>
<protein>
    <submittedName>
        <fullName evidence="1">Uncharacterized protein</fullName>
    </submittedName>
</protein>
<evidence type="ECO:0000313" key="1">
    <source>
        <dbReference type="EnsemblPlants" id="TuG1812G0600001037.01.T01"/>
    </source>
</evidence>
<name>A0A8R7UP17_TRIUA</name>
<reference evidence="2" key="1">
    <citation type="journal article" date="2013" name="Nature">
        <title>Draft genome of the wheat A-genome progenitor Triticum urartu.</title>
        <authorList>
            <person name="Ling H.Q."/>
            <person name="Zhao S."/>
            <person name="Liu D."/>
            <person name="Wang J."/>
            <person name="Sun H."/>
            <person name="Zhang C."/>
            <person name="Fan H."/>
            <person name="Li D."/>
            <person name="Dong L."/>
            <person name="Tao Y."/>
            <person name="Gao C."/>
            <person name="Wu H."/>
            <person name="Li Y."/>
            <person name="Cui Y."/>
            <person name="Guo X."/>
            <person name="Zheng S."/>
            <person name="Wang B."/>
            <person name="Yu K."/>
            <person name="Liang Q."/>
            <person name="Yang W."/>
            <person name="Lou X."/>
            <person name="Chen J."/>
            <person name="Feng M."/>
            <person name="Jian J."/>
            <person name="Zhang X."/>
            <person name="Luo G."/>
            <person name="Jiang Y."/>
            <person name="Liu J."/>
            <person name="Wang Z."/>
            <person name="Sha Y."/>
            <person name="Zhang B."/>
            <person name="Wu H."/>
            <person name="Tang D."/>
            <person name="Shen Q."/>
            <person name="Xue P."/>
            <person name="Zou S."/>
            <person name="Wang X."/>
            <person name="Liu X."/>
            <person name="Wang F."/>
            <person name="Yang Y."/>
            <person name="An X."/>
            <person name="Dong Z."/>
            <person name="Zhang K."/>
            <person name="Zhang X."/>
            <person name="Luo M.C."/>
            <person name="Dvorak J."/>
            <person name="Tong Y."/>
            <person name="Wang J."/>
            <person name="Yang H."/>
            <person name="Li Z."/>
            <person name="Wang D."/>
            <person name="Zhang A."/>
            <person name="Wang J."/>
        </authorList>
    </citation>
    <scope>NUCLEOTIDE SEQUENCE</scope>
    <source>
        <strain evidence="2">cv. G1812</strain>
    </source>
</reference>
<evidence type="ECO:0000313" key="2">
    <source>
        <dbReference type="Proteomes" id="UP000015106"/>
    </source>
</evidence>
<accession>A0A8R7UP17</accession>
<reference evidence="1" key="3">
    <citation type="submission" date="2022-06" db="UniProtKB">
        <authorList>
            <consortium name="EnsemblPlants"/>
        </authorList>
    </citation>
    <scope>IDENTIFICATION</scope>
</reference>
<dbReference type="AlphaFoldDB" id="A0A8R7UP17"/>
<dbReference type="Gramene" id="TuG1812G0600001037.01.T01">
    <property type="protein sequence ID" value="TuG1812G0600001037.01.T01"/>
    <property type="gene ID" value="TuG1812G0600001037.01"/>
</dbReference>